<organism evidence="5 6">
    <name type="scientific">Hyalangium minutum</name>
    <dbReference type="NCBI Taxonomy" id="394096"/>
    <lineage>
        <taxon>Bacteria</taxon>
        <taxon>Pseudomonadati</taxon>
        <taxon>Myxococcota</taxon>
        <taxon>Myxococcia</taxon>
        <taxon>Myxococcales</taxon>
        <taxon>Cystobacterineae</taxon>
        <taxon>Archangiaceae</taxon>
        <taxon>Hyalangium</taxon>
    </lineage>
</organism>
<reference evidence="5 6" key="1">
    <citation type="submission" date="2014-04" db="EMBL/GenBank/DDBJ databases">
        <title>Genome assembly of Hyalangium minutum DSM 14724.</title>
        <authorList>
            <person name="Sharma G."/>
            <person name="Subramanian S."/>
        </authorList>
    </citation>
    <scope>NUCLEOTIDE SEQUENCE [LARGE SCALE GENOMIC DNA]</scope>
    <source>
        <strain evidence="5 6">DSM 14724</strain>
    </source>
</reference>
<evidence type="ECO:0000256" key="1">
    <source>
        <dbReference type="ARBA" id="ARBA00004496"/>
    </source>
</evidence>
<keyword evidence="6" id="KW-1185">Reference proteome</keyword>
<evidence type="ECO:0000256" key="3">
    <source>
        <dbReference type="SAM" id="MobiDB-lite"/>
    </source>
</evidence>
<dbReference type="EMBL" id="JMCB01000019">
    <property type="protein sequence ID" value="KFE63048.1"/>
    <property type="molecule type" value="Genomic_DNA"/>
</dbReference>
<evidence type="ECO:0000259" key="4">
    <source>
        <dbReference type="Pfam" id="PF15780"/>
    </source>
</evidence>
<dbReference type="InterPro" id="IPR013783">
    <property type="entry name" value="Ig-like_fold"/>
</dbReference>
<dbReference type="InterPro" id="IPR031549">
    <property type="entry name" value="ASH"/>
</dbReference>
<evidence type="ECO:0000313" key="6">
    <source>
        <dbReference type="Proteomes" id="UP000028725"/>
    </source>
</evidence>
<proteinExistence type="predicted"/>
<name>A0A085W5T5_9BACT</name>
<dbReference type="PANTHER" id="PTHR46127">
    <property type="entry name" value="CILIA- AND FLAGELLA-ASSOCIATED PROTEIN 65"/>
    <property type="match status" value="1"/>
</dbReference>
<dbReference type="Pfam" id="PF15780">
    <property type="entry name" value="ASH"/>
    <property type="match status" value="1"/>
</dbReference>
<feature type="region of interest" description="Disordered" evidence="3">
    <location>
        <begin position="750"/>
        <end position="769"/>
    </location>
</feature>
<accession>A0A085W5T5</accession>
<evidence type="ECO:0000256" key="2">
    <source>
        <dbReference type="ARBA" id="ARBA00022490"/>
    </source>
</evidence>
<dbReference type="InterPro" id="IPR052614">
    <property type="entry name" value="CFAP65"/>
</dbReference>
<comment type="caution">
    <text evidence="5">The sequence shown here is derived from an EMBL/GenBank/DDBJ whole genome shotgun (WGS) entry which is preliminary data.</text>
</comment>
<dbReference type="RefSeq" id="WP_083969104.1">
    <property type="nucleotide sequence ID" value="NZ_JMCB01000019.1"/>
</dbReference>
<comment type="subcellular location">
    <subcellularLocation>
        <location evidence="1">Cytoplasm</location>
    </subcellularLocation>
</comment>
<protein>
    <recommendedName>
        <fullName evidence="4">Abnormal spindle-like microcephaly-associated protein ASH domain-containing protein</fullName>
    </recommendedName>
</protein>
<dbReference type="Proteomes" id="UP000028725">
    <property type="component" value="Unassembled WGS sequence"/>
</dbReference>
<sequence>MKHVHGPLILGLCVLAACEPPPPSPTPGAIALPSRGAALVAAVNGGSVQAIDLGTATPAIDFSSQQVCATSPAQTIEVRNIDPAAARQIAFVAVTAPFVLTRIENSAHQEVTPPFSLAAGTSAYFSVAVRPEEPDQFNGSLTLVTDDPAQGLFTINLSGTGTGPRLEFSSSPLILTPGASATVSLENTGDSTLSSLAATIRSPFSAQLGATSLAQNAITSLTVTLPTSAAGTFFSETLTVSSSDPCRPSQKIKVVGALDSAPLLVLSHAPLSFSTTTGSVSAPLPVKVKNHGGARLQVAAPTLEGVSTPSAGTQFAVTPAFGFGLEPGEEHTLNVKFAPTASGSHTAQLKLTSNSTGSPHVADLGGEATAPSRALEATPSQVTFATRGADEPGEVTVPVEIVNTGDVSLNLSASTSAASASNPFSVSPSSIAIAPLQHKLLTVKFNNANLSAGVFNGQLTLRDGAFELAIPLQSTLSSTLFSITPPRLDFTAHELGVSTPQTLEAALNNQSDSPVTVIGATQPGSPFSVDLPGSGLTIPAHGVAPLRITFRPSAPGSFDETLHLQNTPRATAPTLRLVGTALAPVLTVTAPELPFSRQLPYGESSAQSVTLKNEGNMNVSLEQISLGTSGDFSLKTSLPRALGAGQSLALSFSFTPQSVGVKEVRPVFHLKTDAGREISSSLNFWLRGTASGPIADISPTPLAFGSQQVMKTKELQLQVRNQADSLEPLKLTRVELVDVQPSAGAFAIDPISSSETPISPDTARNPPLKVKFTPTVDQNYTGKLRITYSGTDPSVTTSKTIPLTGKGANVLVAHTPESLDFKTIPQTTDTQEITVTNDSEVAIDLETVEILPATATSFTYSIEGWPADTRIASGAKRKIKVFFTPLSSTVSENRTLSVKFTGNPATIIPISLKGKAGLPVATYGQLLHQFTDVAKNTRVTQRNRIKNTGATTLRVYQPIPKEVYPNQVTGFSKPYREPSSGSRVEYDWPVSLDEQEGEMFFDVYFQPQRATPASVTETFLIKSNSNGDPASSVEMEVRGTVTSPVLTTQGPSEFIFTPLLNTESVPQDLTLINSGRAQLGIVSVSLSSEAVPYFCIYSDTQPACGSSLSNITLGHTDRKTVYLKTKAIEDTAQHPGKLIISSNSDSSPNPLMFNLSATAIGALTLTPAVLNFEPCNLLARSQAHPLRLTNSGGESVEVASIQFDPPGDFSHGTLPASPIAPGASADIPLYFSPRSGSAAGHREATGTITLKSGKTFTFDVTGTATTAQLQVSLANPPSGSGGADISSMNFGGVRIGTRSKPVTLMLKNVSPVSPGDPPGDLTITKVSVEGRDKALFPLEVPFTQTTLAAGGSVNVTLYFEPQQLAASSANLVVTSDASEVSQYQVLLSGEGRSSVLELSPYELDFHKTVAGSLAPPKKPVVIKNTSIAPLTITSLGIIEDPARTSPTAQADHFSVLPFTPRELAAGESLSMDVTFLAKAGISSAALLKITSNAPRSPDTGADSTEGLVKLRGEGLSSVFKGLRSSVDFGTLRKVDERWEESAELVEFTNDSSETIHLLPPILEGTRAADFRVTFIEKVGDGPTMEVPSGGRVTMKIEFRPTEAAVSEVSLRLATTAQERAATVSLKGKAVTRFLDVNPMIVAFDPVSTGEKSEPQTITLTNLSDLKARISVLQEPSQAFILDPSALSEELPAGGSVLISVTFSPVAKGLAAEELKLRMQRAETTGRDIETVVAIQLKGEGQELIPEGGGCASSSTGTAPLWMGGLLLVALVVRRRSRSTAP</sequence>
<gene>
    <name evidence="5" type="ORF">DB31_3107</name>
</gene>
<evidence type="ECO:0000313" key="5">
    <source>
        <dbReference type="EMBL" id="KFE63048.1"/>
    </source>
</evidence>
<dbReference type="STRING" id="394096.DB31_3107"/>
<dbReference type="NCBIfam" id="NF012200">
    <property type="entry name" value="choice_anch_D"/>
    <property type="match status" value="5"/>
</dbReference>
<dbReference type="PROSITE" id="PS51257">
    <property type="entry name" value="PROKAR_LIPOPROTEIN"/>
    <property type="match status" value="1"/>
</dbReference>
<keyword evidence="2" id="KW-0963">Cytoplasm</keyword>
<dbReference type="InterPro" id="IPR017756">
    <property type="entry name" value="TM_Gly-Cys-Arg_CS"/>
</dbReference>
<dbReference type="OrthoDB" id="5492666at2"/>
<feature type="domain" description="Abnormal spindle-like microcephaly-associated protein ASH" evidence="4">
    <location>
        <begin position="263"/>
        <end position="361"/>
    </location>
</feature>
<dbReference type="Gene3D" id="2.60.40.10">
    <property type="entry name" value="Immunoglobulins"/>
    <property type="match status" value="12"/>
</dbReference>
<dbReference type="PANTHER" id="PTHR46127:SF1">
    <property type="entry name" value="CILIA- AND FLAGELLA-ASSOCIATED PROTEIN 65"/>
    <property type="match status" value="1"/>
</dbReference>
<dbReference type="GO" id="GO:0005737">
    <property type="term" value="C:cytoplasm"/>
    <property type="evidence" value="ECO:0007669"/>
    <property type="project" value="UniProtKB-SubCell"/>
</dbReference>
<dbReference type="NCBIfam" id="TIGR03382">
    <property type="entry name" value="GC_trans_RRR"/>
    <property type="match status" value="1"/>
</dbReference>